<evidence type="ECO:0000256" key="7">
    <source>
        <dbReference type="ARBA" id="ARBA00022989"/>
    </source>
</evidence>
<organism evidence="13 14">
    <name type="scientific">Gordonia humi</name>
    <dbReference type="NCBI Taxonomy" id="686429"/>
    <lineage>
        <taxon>Bacteria</taxon>
        <taxon>Bacillati</taxon>
        <taxon>Actinomycetota</taxon>
        <taxon>Actinomycetes</taxon>
        <taxon>Mycobacteriales</taxon>
        <taxon>Gordoniaceae</taxon>
        <taxon>Gordonia</taxon>
    </lineage>
</organism>
<protein>
    <recommendedName>
        <fullName evidence="10">Putative proline/betaine transporter</fullName>
    </recommendedName>
</protein>
<keyword evidence="6" id="KW-0769">Symport</keyword>
<dbReference type="RefSeq" id="WP_183370628.1">
    <property type="nucleotide sequence ID" value="NZ_BAABHL010000122.1"/>
</dbReference>
<dbReference type="InterPro" id="IPR011701">
    <property type="entry name" value="MFS"/>
</dbReference>
<keyword evidence="14" id="KW-1185">Reference proteome</keyword>
<evidence type="ECO:0000313" key="13">
    <source>
        <dbReference type="EMBL" id="MBB4135601.1"/>
    </source>
</evidence>
<comment type="similarity">
    <text evidence="2">Belongs to the major facilitator superfamily. Metabolite:H+ Symporter (MHS) family (TC 2.A.1.6) family.</text>
</comment>
<evidence type="ECO:0000256" key="11">
    <source>
        <dbReference type="SAM" id="Phobius"/>
    </source>
</evidence>
<reference evidence="13 14" key="1">
    <citation type="submission" date="2020-08" db="EMBL/GenBank/DDBJ databases">
        <title>Sequencing the genomes of 1000 actinobacteria strains.</title>
        <authorList>
            <person name="Klenk H.-P."/>
        </authorList>
    </citation>
    <scope>NUCLEOTIDE SEQUENCE [LARGE SCALE GENOMIC DNA]</scope>
    <source>
        <strain evidence="13 14">DSM 45298</strain>
    </source>
</reference>
<feature type="transmembrane region" description="Helical" evidence="11">
    <location>
        <begin position="308"/>
        <end position="326"/>
    </location>
</feature>
<accession>A0A840EVL7</accession>
<evidence type="ECO:0000313" key="14">
    <source>
        <dbReference type="Proteomes" id="UP000551501"/>
    </source>
</evidence>
<dbReference type="FunFam" id="1.20.1250.20:FF:000001">
    <property type="entry name" value="Dicarboxylate MFS transporter"/>
    <property type="match status" value="1"/>
</dbReference>
<dbReference type="PANTHER" id="PTHR43528:SF1">
    <property type="entry name" value="ALPHA-KETOGLUTARATE PERMEASE"/>
    <property type="match status" value="1"/>
</dbReference>
<dbReference type="PROSITE" id="PS50850">
    <property type="entry name" value="MFS"/>
    <property type="match status" value="1"/>
</dbReference>
<name>A0A840EVL7_9ACTN</name>
<comment type="caution">
    <text evidence="13">The sequence shown here is derived from an EMBL/GenBank/DDBJ whole genome shotgun (WGS) entry which is preliminary data.</text>
</comment>
<feature type="transmembrane region" description="Helical" evidence="11">
    <location>
        <begin position="332"/>
        <end position="350"/>
    </location>
</feature>
<dbReference type="InterPro" id="IPR051084">
    <property type="entry name" value="H+-coupled_symporters"/>
</dbReference>
<gene>
    <name evidence="13" type="ORF">BKA16_002153</name>
</gene>
<dbReference type="SUPFAM" id="SSF103473">
    <property type="entry name" value="MFS general substrate transporter"/>
    <property type="match status" value="1"/>
</dbReference>
<keyword evidence="8 11" id="KW-0472">Membrane</keyword>
<keyword evidence="5 11" id="KW-0812">Transmembrane</keyword>
<dbReference type="InterPro" id="IPR005829">
    <property type="entry name" value="Sugar_transporter_CS"/>
</dbReference>
<dbReference type="PROSITE" id="PS00217">
    <property type="entry name" value="SUGAR_TRANSPORT_2"/>
    <property type="match status" value="1"/>
</dbReference>
<proteinExistence type="inferred from homology"/>
<feature type="transmembrane region" description="Helical" evidence="11">
    <location>
        <begin position="161"/>
        <end position="180"/>
    </location>
</feature>
<evidence type="ECO:0000256" key="4">
    <source>
        <dbReference type="ARBA" id="ARBA00022475"/>
    </source>
</evidence>
<feature type="transmembrane region" description="Helical" evidence="11">
    <location>
        <begin position="89"/>
        <end position="110"/>
    </location>
</feature>
<feature type="transmembrane region" description="Helical" evidence="11">
    <location>
        <begin position="186"/>
        <end position="205"/>
    </location>
</feature>
<keyword evidence="4" id="KW-1003">Cell membrane</keyword>
<dbReference type="PROSITE" id="PS00216">
    <property type="entry name" value="SUGAR_TRANSPORT_1"/>
    <property type="match status" value="1"/>
</dbReference>
<sequence length="467" mass="48879">MTNDLHSRGVQTRIAVACLIGNFLEYFEFALYGFFAVAIGSTFFPSDSSTASLLKSLAVFGVAFLLRPVGGVIFGIIGDHTGRRAALSISIVVMGLATALIGLLPGYVTIGIAAPILLVVLRCVQGVAVGGEWGASSAFLIETAKPNRRGIRGSLPSTGAALGLVFGSLLALIFTLGFSAEVLANWGWRIPFLFAAPLSLLGLFIRRRLEDTPVFLELQKDEDRPRPRVRDAFRRDQAKAIGVTFCFSWICGVGLYYLGTYVVNFLSSTAGVGKTESIILTCIGLIIYACLCPVAGRISDRIGRRKTILFGCAGHTILGIPLFMLLGTGSVAPVLIALVVYAIFQAPINANTSLILVEMFPASTRLTGGSVGFNLGVGAPSGFGPLIGASLVTATGLKFAPGFFLAGVALICGVILYFLLPETAGRDLLSEHDATKDVPASRGKAAVATNDEAAAVPTASSSFSTAG</sequence>
<dbReference type="EMBL" id="JACIFP010000001">
    <property type="protein sequence ID" value="MBB4135601.1"/>
    <property type="molecule type" value="Genomic_DNA"/>
</dbReference>
<evidence type="ECO:0000256" key="1">
    <source>
        <dbReference type="ARBA" id="ARBA00004651"/>
    </source>
</evidence>
<keyword evidence="3" id="KW-0813">Transport</keyword>
<evidence type="ECO:0000259" key="12">
    <source>
        <dbReference type="PROSITE" id="PS50850"/>
    </source>
</evidence>
<dbReference type="Gene3D" id="1.20.1250.20">
    <property type="entry name" value="MFS general substrate transporter like domains"/>
    <property type="match status" value="1"/>
</dbReference>
<dbReference type="GO" id="GO:0015293">
    <property type="term" value="F:symporter activity"/>
    <property type="evidence" value="ECO:0007669"/>
    <property type="project" value="UniProtKB-KW"/>
</dbReference>
<dbReference type="PANTHER" id="PTHR43528">
    <property type="entry name" value="ALPHA-KETOGLUTARATE PERMEASE"/>
    <property type="match status" value="1"/>
</dbReference>
<feature type="transmembrane region" description="Helical" evidence="11">
    <location>
        <begin position="278"/>
        <end position="296"/>
    </location>
</feature>
<evidence type="ECO:0000256" key="6">
    <source>
        <dbReference type="ARBA" id="ARBA00022847"/>
    </source>
</evidence>
<evidence type="ECO:0000256" key="10">
    <source>
        <dbReference type="ARBA" id="ARBA00039918"/>
    </source>
</evidence>
<feature type="transmembrane region" description="Helical" evidence="11">
    <location>
        <begin position="116"/>
        <end position="141"/>
    </location>
</feature>
<dbReference type="InterPro" id="IPR036259">
    <property type="entry name" value="MFS_trans_sf"/>
</dbReference>
<dbReference type="GO" id="GO:0005886">
    <property type="term" value="C:plasma membrane"/>
    <property type="evidence" value="ECO:0007669"/>
    <property type="project" value="UniProtKB-SubCell"/>
</dbReference>
<dbReference type="InterPro" id="IPR020846">
    <property type="entry name" value="MFS_dom"/>
</dbReference>
<comment type="function">
    <text evidence="9">May be a proton symporter involved in the uptake of osmolytes such as proline and glycine betaine.</text>
</comment>
<feature type="transmembrane region" description="Helical" evidence="11">
    <location>
        <begin position="240"/>
        <end position="258"/>
    </location>
</feature>
<evidence type="ECO:0000256" key="9">
    <source>
        <dbReference type="ARBA" id="ARBA00037295"/>
    </source>
</evidence>
<dbReference type="Proteomes" id="UP000551501">
    <property type="component" value="Unassembled WGS sequence"/>
</dbReference>
<keyword evidence="7 11" id="KW-1133">Transmembrane helix</keyword>
<dbReference type="AlphaFoldDB" id="A0A840EVL7"/>
<feature type="transmembrane region" description="Helical" evidence="11">
    <location>
        <begin position="371"/>
        <end position="393"/>
    </location>
</feature>
<evidence type="ECO:0000256" key="8">
    <source>
        <dbReference type="ARBA" id="ARBA00023136"/>
    </source>
</evidence>
<dbReference type="Pfam" id="PF07690">
    <property type="entry name" value="MFS_1"/>
    <property type="match status" value="1"/>
</dbReference>
<evidence type="ECO:0000256" key="2">
    <source>
        <dbReference type="ARBA" id="ARBA00008240"/>
    </source>
</evidence>
<evidence type="ECO:0000256" key="5">
    <source>
        <dbReference type="ARBA" id="ARBA00022692"/>
    </source>
</evidence>
<feature type="transmembrane region" description="Helical" evidence="11">
    <location>
        <begin position="57"/>
        <end position="77"/>
    </location>
</feature>
<feature type="transmembrane region" description="Helical" evidence="11">
    <location>
        <begin position="399"/>
        <end position="420"/>
    </location>
</feature>
<comment type="subcellular location">
    <subcellularLocation>
        <location evidence="1">Cell membrane</location>
        <topology evidence="1">Multi-pass membrane protein</topology>
    </subcellularLocation>
</comment>
<feature type="domain" description="Major facilitator superfamily (MFS) profile" evidence="12">
    <location>
        <begin position="14"/>
        <end position="424"/>
    </location>
</feature>
<feature type="transmembrane region" description="Helical" evidence="11">
    <location>
        <begin position="12"/>
        <end position="37"/>
    </location>
</feature>
<evidence type="ECO:0000256" key="3">
    <source>
        <dbReference type="ARBA" id="ARBA00022448"/>
    </source>
</evidence>